<dbReference type="Pfam" id="PF18943">
    <property type="entry name" value="DUF5690"/>
    <property type="match status" value="1"/>
</dbReference>
<feature type="transmembrane region" description="Helical" evidence="1">
    <location>
        <begin position="260"/>
        <end position="284"/>
    </location>
</feature>
<feature type="transmembrane region" description="Helical" evidence="1">
    <location>
        <begin position="108"/>
        <end position="129"/>
    </location>
</feature>
<feature type="transmembrane region" description="Helical" evidence="1">
    <location>
        <begin position="43"/>
        <end position="64"/>
    </location>
</feature>
<accession>A0ABP3H7D3</accession>
<feature type="transmembrane region" description="Helical" evidence="1">
    <location>
        <begin position="319"/>
        <end position="337"/>
    </location>
</feature>
<evidence type="ECO:0000256" key="1">
    <source>
        <dbReference type="SAM" id="Phobius"/>
    </source>
</evidence>
<dbReference type="InterPro" id="IPR036259">
    <property type="entry name" value="MFS_trans_sf"/>
</dbReference>
<organism evidence="2 3">
    <name type="scientific">Bowmanella denitrificans</name>
    <dbReference type="NCBI Taxonomy" id="366582"/>
    <lineage>
        <taxon>Bacteria</taxon>
        <taxon>Pseudomonadati</taxon>
        <taxon>Pseudomonadota</taxon>
        <taxon>Gammaproteobacteria</taxon>
        <taxon>Alteromonadales</taxon>
        <taxon>Alteromonadaceae</taxon>
        <taxon>Bowmanella</taxon>
    </lineage>
</organism>
<dbReference type="InterPro" id="IPR043745">
    <property type="entry name" value="DUF5690"/>
</dbReference>
<feature type="transmembrane region" description="Helical" evidence="1">
    <location>
        <begin position="12"/>
        <end position="31"/>
    </location>
</feature>
<comment type="caution">
    <text evidence="2">The sequence shown here is derived from an EMBL/GenBank/DDBJ whole genome shotgun (WGS) entry which is preliminary data.</text>
</comment>
<evidence type="ECO:0000313" key="2">
    <source>
        <dbReference type="EMBL" id="GAA0363411.1"/>
    </source>
</evidence>
<reference evidence="3" key="1">
    <citation type="journal article" date="2019" name="Int. J. Syst. Evol. Microbiol.">
        <title>The Global Catalogue of Microorganisms (GCM) 10K type strain sequencing project: providing services to taxonomists for standard genome sequencing and annotation.</title>
        <authorList>
            <consortium name="The Broad Institute Genomics Platform"/>
            <consortium name="The Broad Institute Genome Sequencing Center for Infectious Disease"/>
            <person name="Wu L."/>
            <person name="Ma J."/>
        </authorList>
    </citation>
    <scope>NUCLEOTIDE SEQUENCE [LARGE SCALE GENOMIC DNA]</scope>
    <source>
        <strain evidence="3">JCM 13378</strain>
    </source>
</reference>
<keyword evidence="3" id="KW-1185">Reference proteome</keyword>
<feature type="transmembrane region" description="Helical" evidence="1">
    <location>
        <begin position="222"/>
        <end position="240"/>
    </location>
</feature>
<protein>
    <submittedName>
        <fullName evidence="2">DUF5690 family protein</fullName>
    </submittedName>
</protein>
<feature type="transmembrane region" description="Helical" evidence="1">
    <location>
        <begin position="85"/>
        <end position="102"/>
    </location>
</feature>
<feature type="transmembrane region" description="Helical" evidence="1">
    <location>
        <begin position="169"/>
        <end position="190"/>
    </location>
</feature>
<dbReference type="SUPFAM" id="SSF103473">
    <property type="entry name" value="MFS general substrate transporter"/>
    <property type="match status" value="1"/>
</dbReference>
<feature type="transmembrane region" description="Helical" evidence="1">
    <location>
        <begin position="136"/>
        <end position="157"/>
    </location>
</feature>
<keyword evidence="1" id="KW-0812">Transmembrane</keyword>
<feature type="transmembrane region" description="Helical" evidence="1">
    <location>
        <begin position="357"/>
        <end position="381"/>
    </location>
</feature>
<dbReference type="PROSITE" id="PS51257">
    <property type="entry name" value="PROKAR_LIPOPROTEIN"/>
    <property type="match status" value="1"/>
</dbReference>
<feature type="transmembrane region" description="Helical" evidence="1">
    <location>
        <begin position="291"/>
        <end position="313"/>
    </location>
</feature>
<dbReference type="EMBL" id="BAAAEI010000017">
    <property type="protein sequence ID" value="GAA0363411.1"/>
    <property type="molecule type" value="Genomic_DNA"/>
</dbReference>
<evidence type="ECO:0000313" key="3">
    <source>
        <dbReference type="Proteomes" id="UP001501757"/>
    </source>
</evidence>
<feature type="transmembrane region" description="Helical" evidence="1">
    <location>
        <begin position="393"/>
        <end position="412"/>
    </location>
</feature>
<keyword evidence="1" id="KW-1133">Transmembrane helix</keyword>
<keyword evidence="1" id="KW-0472">Membrane</keyword>
<proteinExistence type="predicted"/>
<gene>
    <name evidence="2" type="ORF">GCM10009092_29740</name>
</gene>
<sequence length="437" mass="48008">MRQWLSKQPSWLFCAYAIMAAFSTYACMYAFRKPVSVALFADASYWGVSLKVLYLSSQMLGYALSKVVGIKFIAELKQQGRAAGICKLIGLAALALLGFALVPPPYNIPFMFLNGLPLGMVWGFVFSYLEGRRVTEVLAAGLCTSFIVASGVVKSVGSYLMLHMAISEHWMPLATALLFVPLLVSSVWLLDQLPSPNQDDIAARRARVPMDKAARLDYLQHYGRGLAMLTLAYVLLSLFRDLRDNFVADIWADVGISGSPLIYTLTEVPVALMILSVIAMMMLIKSNRRALAVNHLCIGFGCLITAAASWLYWQQLISPVIWMVSIGMGLYLAYVPFNSVLFERLLACTDKPGNAGFLIYIADACGYVGSVALMLSASWLSADINWVGLIKNAGFWVGIIGMLTTWLSWRYFSTRLTPTTRSDSAYLSAPATNSSTS</sequence>
<name>A0ABP3H7D3_9ALTE</name>
<dbReference type="Proteomes" id="UP001501757">
    <property type="component" value="Unassembled WGS sequence"/>
</dbReference>